<evidence type="ECO:0000313" key="14">
    <source>
        <dbReference type="Proteomes" id="UP000542125"/>
    </source>
</evidence>
<evidence type="ECO:0000256" key="6">
    <source>
        <dbReference type="ARBA" id="ARBA00022857"/>
    </source>
</evidence>
<evidence type="ECO:0000256" key="2">
    <source>
        <dbReference type="ARBA" id="ARBA00007870"/>
    </source>
</evidence>
<evidence type="ECO:0000256" key="1">
    <source>
        <dbReference type="ARBA" id="ARBA00004994"/>
    </source>
</evidence>
<dbReference type="Pfam" id="PF02558">
    <property type="entry name" value="ApbA"/>
    <property type="match status" value="1"/>
</dbReference>
<dbReference type="Proteomes" id="UP000542125">
    <property type="component" value="Unassembled WGS sequence"/>
</dbReference>
<dbReference type="EMBL" id="JACBYR010000001">
    <property type="protein sequence ID" value="NYE83611.1"/>
    <property type="molecule type" value="Genomic_DNA"/>
</dbReference>
<dbReference type="InterPro" id="IPR013752">
    <property type="entry name" value="KPA_reductase"/>
</dbReference>
<dbReference type="Gene3D" id="1.10.1040.10">
    <property type="entry name" value="N-(1-d-carboxylethyl)-l-norvaline Dehydrogenase, domain 2"/>
    <property type="match status" value="1"/>
</dbReference>
<dbReference type="FunFam" id="1.10.1040.10:FF:000017">
    <property type="entry name" value="2-dehydropantoate 2-reductase"/>
    <property type="match status" value="1"/>
</dbReference>
<dbReference type="InterPro" id="IPR008927">
    <property type="entry name" value="6-PGluconate_DH-like_C_sf"/>
</dbReference>
<name>A0A7Y9LP68_9BURK</name>
<dbReference type="EC" id="1.1.1.169" evidence="3 10"/>
<feature type="domain" description="Ketopantoate reductase C-terminal" evidence="12">
    <location>
        <begin position="171"/>
        <end position="292"/>
    </location>
</feature>
<reference evidence="13 14" key="1">
    <citation type="submission" date="2020-07" db="EMBL/GenBank/DDBJ databases">
        <title>Genomic Encyclopedia of Type Strains, Phase IV (KMG-V): Genome sequencing to study the core and pangenomes of soil and plant-associated prokaryotes.</title>
        <authorList>
            <person name="Whitman W."/>
        </authorList>
    </citation>
    <scope>NUCLEOTIDE SEQUENCE [LARGE SCALE GENOMIC DNA]</scope>
    <source>
        <strain evidence="13 14">SAS40</strain>
    </source>
</reference>
<comment type="similarity">
    <text evidence="2 10">Belongs to the ketopantoate reductase family.</text>
</comment>
<proteinExistence type="inferred from homology"/>
<dbReference type="GO" id="GO:0008677">
    <property type="term" value="F:2-dehydropantoate 2-reductase activity"/>
    <property type="evidence" value="ECO:0007669"/>
    <property type="project" value="UniProtKB-EC"/>
</dbReference>
<dbReference type="GO" id="GO:0015940">
    <property type="term" value="P:pantothenate biosynthetic process"/>
    <property type="evidence" value="ECO:0007669"/>
    <property type="project" value="UniProtKB-UniPathway"/>
</dbReference>
<dbReference type="InterPro" id="IPR036291">
    <property type="entry name" value="NAD(P)-bd_dom_sf"/>
</dbReference>
<dbReference type="NCBIfam" id="TIGR00745">
    <property type="entry name" value="apbA_panE"/>
    <property type="match status" value="1"/>
</dbReference>
<protein>
    <recommendedName>
        <fullName evidence="4 10">2-dehydropantoate 2-reductase</fullName>
        <ecNumber evidence="3 10">1.1.1.169</ecNumber>
    </recommendedName>
    <alternativeName>
        <fullName evidence="8 10">Ketopantoate reductase</fullName>
    </alternativeName>
</protein>
<dbReference type="GO" id="GO:0005737">
    <property type="term" value="C:cytoplasm"/>
    <property type="evidence" value="ECO:0007669"/>
    <property type="project" value="TreeGrafter"/>
</dbReference>
<dbReference type="InterPro" id="IPR003710">
    <property type="entry name" value="ApbA"/>
</dbReference>
<dbReference type="SUPFAM" id="SSF48179">
    <property type="entry name" value="6-phosphogluconate dehydrogenase C-terminal domain-like"/>
    <property type="match status" value="1"/>
</dbReference>
<comment type="catalytic activity">
    <reaction evidence="9 10">
        <text>(R)-pantoate + NADP(+) = 2-dehydropantoate + NADPH + H(+)</text>
        <dbReference type="Rhea" id="RHEA:16233"/>
        <dbReference type="ChEBI" id="CHEBI:11561"/>
        <dbReference type="ChEBI" id="CHEBI:15378"/>
        <dbReference type="ChEBI" id="CHEBI:15980"/>
        <dbReference type="ChEBI" id="CHEBI:57783"/>
        <dbReference type="ChEBI" id="CHEBI:58349"/>
        <dbReference type="EC" id="1.1.1.169"/>
    </reaction>
</comment>
<evidence type="ECO:0000256" key="8">
    <source>
        <dbReference type="ARBA" id="ARBA00032024"/>
    </source>
</evidence>
<evidence type="ECO:0000259" key="12">
    <source>
        <dbReference type="Pfam" id="PF08546"/>
    </source>
</evidence>
<keyword evidence="6 10" id="KW-0521">NADP</keyword>
<evidence type="ECO:0000256" key="4">
    <source>
        <dbReference type="ARBA" id="ARBA00019465"/>
    </source>
</evidence>
<evidence type="ECO:0000313" key="13">
    <source>
        <dbReference type="EMBL" id="NYE83611.1"/>
    </source>
</evidence>
<organism evidence="13 14">
    <name type="scientific">Pigmentiphaga litoralis</name>
    <dbReference type="NCBI Taxonomy" id="516702"/>
    <lineage>
        <taxon>Bacteria</taxon>
        <taxon>Pseudomonadati</taxon>
        <taxon>Pseudomonadota</taxon>
        <taxon>Betaproteobacteria</taxon>
        <taxon>Burkholderiales</taxon>
        <taxon>Alcaligenaceae</taxon>
        <taxon>Pigmentiphaga</taxon>
    </lineage>
</organism>
<keyword evidence="7 10" id="KW-0560">Oxidoreductase</keyword>
<evidence type="ECO:0000256" key="3">
    <source>
        <dbReference type="ARBA" id="ARBA00013014"/>
    </source>
</evidence>
<evidence type="ECO:0000256" key="7">
    <source>
        <dbReference type="ARBA" id="ARBA00023002"/>
    </source>
</evidence>
<evidence type="ECO:0000256" key="9">
    <source>
        <dbReference type="ARBA" id="ARBA00048793"/>
    </source>
</evidence>
<keyword evidence="5 10" id="KW-0566">Pantothenate biosynthesis</keyword>
<gene>
    <name evidence="13" type="ORF">FHW18_002882</name>
</gene>
<comment type="caution">
    <text evidence="13">The sequence shown here is derived from an EMBL/GenBank/DDBJ whole genome shotgun (WGS) entry which is preliminary data.</text>
</comment>
<dbReference type="SUPFAM" id="SSF51735">
    <property type="entry name" value="NAD(P)-binding Rossmann-fold domains"/>
    <property type="match status" value="1"/>
</dbReference>
<dbReference type="InterPro" id="IPR013332">
    <property type="entry name" value="KPR_N"/>
</dbReference>
<dbReference type="UniPathway" id="UPA00028">
    <property type="reaction ID" value="UER00004"/>
</dbReference>
<sequence length="300" mass="31523">MKIAVMGAGAVGCYYGGMLGHAGHDVTLIGRPQHVEAIQRDGLRLDAPGVDAPVRVTATTDASGVRGADLVLFCVKSTATESAGRELLPFLAPQAVVLTLQNGVDNADRLQAVLPDHQVIPTVVYVATEMVGPGHVKHHGRGELVIGPSPRSADVAAALRAAGVQIDVSDNVLGALWEKLLMNCVYNALSALSQTPYGRLIDGVEVRGAMRDVMEECLAVAAAAGVRVGPSMWNAVERIAVTMPTQLSSTAQDMARGRPSEIDHLNGHVVRKGAELGVPTPANRVLYALVKINEARMQNA</sequence>
<accession>A0A7Y9LP68</accession>
<evidence type="ECO:0000259" key="11">
    <source>
        <dbReference type="Pfam" id="PF02558"/>
    </source>
</evidence>
<evidence type="ECO:0000256" key="10">
    <source>
        <dbReference type="RuleBase" id="RU362068"/>
    </source>
</evidence>
<feature type="domain" description="Ketopantoate reductase N-terminal" evidence="11">
    <location>
        <begin position="3"/>
        <end position="149"/>
    </location>
</feature>
<keyword evidence="14" id="KW-1185">Reference proteome</keyword>
<dbReference type="PANTHER" id="PTHR21708">
    <property type="entry name" value="PROBABLE 2-DEHYDROPANTOATE 2-REDUCTASE"/>
    <property type="match status" value="1"/>
</dbReference>
<dbReference type="InterPro" id="IPR051402">
    <property type="entry name" value="KPR-Related"/>
</dbReference>
<dbReference type="InterPro" id="IPR013328">
    <property type="entry name" value="6PGD_dom2"/>
</dbReference>
<dbReference type="AlphaFoldDB" id="A0A7Y9LP68"/>
<dbReference type="RefSeq" id="WP_179587398.1">
    <property type="nucleotide sequence ID" value="NZ_JACBYR010000001.1"/>
</dbReference>
<evidence type="ECO:0000256" key="5">
    <source>
        <dbReference type="ARBA" id="ARBA00022655"/>
    </source>
</evidence>
<comment type="pathway">
    <text evidence="1 10">Cofactor biosynthesis; (R)-pantothenate biosynthesis; (R)-pantoate from 3-methyl-2-oxobutanoate: step 2/2.</text>
</comment>
<comment type="function">
    <text evidence="10">Catalyzes the NADPH-dependent reduction of ketopantoate into pantoic acid.</text>
</comment>
<dbReference type="Gene3D" id="3.40.50.720">
    <property type="entry name" value="NAD(P)-binding Rossmann-like Domain"/>
    <property type="match status" value="1"/>
</dbReference>
<dbReference type="Pfam" id="PF08546">
    <property type="entry name" value="ApbA_C"/>
    <property type="match status" value="1"/>
</dbReference>
<dbReference type="PANTHER" id="PTHR21708:SF26">
    <property type="entry name" value="2-DEHYDROPANTOATE 2-REDUCTASE"/>
    <property type="match status" value="1"/>
</dbReference>